<evidence type="ECO:0000313" key="3">
    <source>
        <dbReference type="Proteomes" id="UP000237797"/>
    </source>
</evidence>
<proteinExistence type="predicted"/>
<dbReference type="PROSITE" id="PS51257">
    <property type="entry name" value="PROKAR_LIPOPROTEIN"/>
    <property type="match status" value="1"/>
</dbReference>
<dbReference type="Proteomes" id="UP000237797">
    <property type="component" value="Unassembled WGS sequence"/>
</dbReference>
<feature type="signal peptide" evidence="1">
    <location>
        <begin position="1"/>
        <end position="26"/>
    </location>
</feature>
<dbReference type="EMBL" id="PVNE01000006">
    <property type="protein sequence ID" value="PRX41430.1"/>
    <property type="molecule type" value="Genomic_DNA"/>
</dbReference>
<evidence type="ECO:0000256" key="1">
    <source>
        <dbReference type="SAM" id="SignalP"/>
    </source>
</evidence>
<keyword evidence="1" id="KW-0732">Signal</keyword>
<organism evidence="2 3">
    <name type="scientific">Planifilum fimeticola</name>
    <dbReference type="NCBI Taxonomy" id="201975"/>
    <lineage>
        <taxon>Bacteria</taxon>
        <taxon>Bacillati</taxon>
        <taxon>Bacillota</taxon>
        <taxon>Bacilli</taxon>
        <taxon>Bacillales</taxon>
        <taxon>Thermoactinomycetaceae</taxon>
        <taxon>Planifilum</taxon>
    </lineage>
</organism>
<gene>
    <name evidence="2" type="ORF">CLV97_10639</name>
</gene>
<comment type="caution">
    <text evidence="2">The sequence shown here is derived from an EMBL/GenBank/DDBJ whole genome shotgun (WGS) entry which is preliminary data.</text>
</comment>
<reference evidence="2 3" key="1">
    <citation type="submission" date="2018-03" db="EMBL/GenBank/DDBJ databases">
        <title>Genomic Encyclopedia of Archaeal and Bacterial Type Strains, Phase II (KMG-II): from individual species to whole genera.</title>
        <authorList>
            <person name="Goeker M."/>
        </authorList>
    </citation>
    <scope>NUCLEOTIDE SEQUENCE [LARGE SCALE GENOMIC DNA]</scope>
    <source>
        <strain evidence="2 3">DSM 44946</strain>
    </source>
</reference>
<evidence type="ECO:0000313" key="2">
    <source>
        <dbReference type="EMBL" id="PRX41430.1"/>
    </source>
</evidence>
<dbReference type="RefSeq" id="WP_211295688.1">
    <property type="nucleotide sequence ID" value="NZ_PVNE01000006.1"/>
</dbReference>
<feature type="chain" id="PRO_5015690218" evidence="1">
    <location>
        <begin position="27"/>
        <end position="122"/>
    </location>
</feature>
<keyword evidence="3" id="KW-1185">Reference proteome</keyword>
<protein>
    <submittedName>
        <fullName evidence="2">Uncharacterized protein</fullName>
    </submittedName>
</protein>
<accession>A0A2T0LGJ8</accession>
<name>A0A2T0LGJ8_9BACL</name>
<dbReference type="AlphaFoldDB" id="A0A2T0LGJ8"/>
<sequence length="122" mass="14311">MNIRHLRWFASFLALILLLAACSVPAVDEKPQFASKKHLDDHYVKHVIRQKEFGKISKKKYLRRAQELVTSEPGGDILVKRRSNGDRLFYNQKTNEFAVLSEDGIIRTFFKPKDGIDYFRRQ</sequence>